<organism evidence="1 2">
    <name type="scientific">Facklamia miroungae</name>
    <dbReference type="NCBI Taxonomy" id="120956"/>
    <lineage>
        <taxon>Bacteria</taxon>
        <taxon>Bacillati</taxon>
        <taxon>Bacillota</taxon>
        <taxon>Bacilli</taxon>
        <taxon>Lactobacillales</taxon>
        <taxon>Aerococcaceae</taxon>
        <taxon>Facklamia</taxon>
    </lineage>
</organism>
<evidence type="ECO:0000313" key="2">
    <source>
        <dbReference type="Proteomes" id="UP000199708"/>
    </source>
</evidence>
<dbReference type="Proteomes" id="UP000199708">
    <property type="component" value="Unassembled WGS sequence"/>
</dbReference>
<proteinExistence type="predicted"/>
<accession>A0A1G7RYB6</accession>
<dbReference type="EMBL" id="FNCK01000003">
    <property type="protein sequence ID" value="SDG15758.1"/>
    <property type="molecule type" value="Genomic_DNA"/>
</dbReference>
<sequence length="65" mass="7624">MKVGLVLWAKLKLNNSTGFINRTDRPFLIVEVNKQEKYIEVAPLSKIEDKLHKILFESNDIIKKR</sequence>
<protein>
    <submittedName>
        <fullName evidence="1">Uncharacterized protein</fullName>
    </submittedName>
</protein>
<keyword evidence="2" id="KW-1185">Reference proteome</keyword>
<dbReference type="RefSeq" id="WP_090289630.1">
    <property type="nucleotide sequence ID" value="NZ_FNCK01000003.1"/>
</dbReference>
<gene>
    <name evidence="1" type="ORF">SAMN05421791_103225</name>
</gene>
<reference evidence="1 2" key="1">
    <citation type="submission" date="2016-10" db="EMBL/GenBank/DDBJ databases">
        <authorList>
            <person name="de Groot N.N."/>
        </authorList>
    </citation>
    <scope>NUCLEOTIDE SEQUENCE [LARGE SCALE GENOMIC DNA]</scope>
    <source>
        <strain evidence="1 2">ATCC BAA-466</strain>
    </source>
</reference>
<dbReference type="AlphaFoldDB" id="A0A1G7RYB6"/>
<name>A0A1G7RYB6_9LACT</name>
<evidence type="ECO:0000313" key="1">
    <source>
        <dbReference type="EMBL" id="SDG15758.1"/>
    </source>
</evidence>